<name>A0A2C9VP88_MANES</name>
<reference evidence="1" key="1">
    <citation type="submission" date="2016-02" db="EMBL/GenBank/DDBJ databases">
        <title>WGS assembly of Manihot esculenta.</title>
        <authorList>
            <person name="Bredeson J.V."/>
            <person name="Prochnik S.E."/>
            <person name="Lyons J.B."/>
            <person name="Schmutz J."/>
            <person name="Grimwood J."/>
            <person name="Vrebalov J."/>
            <person name="Bart R.S."/>
            <person name="Amuge T."/>
            <person name="Ferguson M.E."/>
            <person name="Green R."/>
            <person name="Putnam N."/>
            <person name="Stites J."/>
            <person name="Rounsley S."/>
            <person name="Rokhsar D.S."/>
        </authorList>
    </citation>
    <scope>NUCLEOTIDE SEQUENCE [LARGE SCALE GENOMIC DNA]</scope>
    <source>
        <tissue evidence="1">Leaf</tissue>
    </source>
</reference>
<organism evidence="1">
    <name type="scientific">Manihot esculenta</name>
    <name type="common">Cassava</name>
    <name type="synonym">Jatropha manihot</name>
    <dbReference type="NCBI Taxonomy" id="3983"/>
    <lineage>
        <taxon>Eukaryota</taxon>
        <taxon>Viridiplantae</taxon>
        <taxon>Streptophyta</taxon>
        <taxon>Embryophyta</taxon>
        <taxon>Tracheophyta</taxon>
        <taxon>Spermatophyta</taxon>
        <taxon>Magnoliopsida</taxon>
        <taxon>eudicotyledons</taxon>
        <taxon>Gunneridae</taxon>
        <taxon>Pentapetalae</taxon>
        <taxon>rosids</taxon>
        <taxon>fabids</taxon>
        <taxon>Malpighiales</taxon>
        <taxon>Euphorbiaceae</taxon>
        <taxon>Crotonoideae</taxon>
        <taxon>Manihoteae</taxon>
        <taxon>Manihot</taxon>
    </lineage>
</organism>
<accession>A0A2C9VP88</accession>
<proteinExistence type="predicted"/>
<gene>
    <name evidence="1" type="ORF">MANES_06G046600</name>
</gene>
<dbReference type="EMBL" id="CM004392">
    <property type="protein sequence ID" value="OAY47025.1"/>
    <property type="molecule type" value="Genomic_DNA"/>
</dbReference>
<dbReference type="AlphaFoldDB" id="A0A2C9VP88"/>
<sequence length="85" mass="9689">MLHSFQETQAIGGIDVLKTFRTTLNHMTSDLTLNHFIFCYLVNLEQPLHHLSNFIPERCDTSDNYGLPFLVSLTSYGLPFLVSLT</sequence>
<protein>
    <submittedName>
        <fullName evidence="1">Uncharacterized protein</fullName>
    </submittedName>
</protein>
<evidence type="ECO:0000313" key="1">
    <source>
        <dbReference type="EMBL" id="OAY47025.1"/>
    </source>
</evidence>